<dbReference type="EMBL" id="JABWAB010000001">
    <property type="protein sequence ID" value="KAF6059298.1"/>
    <property type="molecule type" value="Genomic_DNA"/>
</dbReference>
<accession>A0A8X7NSJ8</accession>
<evidence type="ECO:0000259" key="2">
    <source>
        <dbReference type="Pfam" id="PF16201"/>
    </source>
</evidence>
<dbReference type="InterPro" id="IPR039844">
    <property type="entry name" value="URB1"/>
</dbReference>
<reference evidence="4" key="1">
    <citation type="submission" date="2020-03" db="EMBL/GenBank/DDBJ databases">
        <title>FDA dAtabase for Regulatory Grade micrObial Sequences (FDA-ARGOS): Supporting development and validation of Infectious Disease Dx tests.</title>
        <authorList>
            <person name="Campos J."/>
            <person name="Goldberg B."/>
            <person name="Tallon L."/>
            <person name="Sadzewicz L."/>
            <person name="Vavikolanu K."/>
            <person name="Mehta A."/>
            <person name="Aluvathingal J."/>
            <person name="Nadendla S."/>
            <person name="Nandy P."/>
            <person name="Geyer C."/>
            <person name="Yan Y."/>
            <person name="Sichtig H."/>
        </authorList>
    </citation>
    <scope>NUCLEOTIDE SEQUENCE [LARGE SCALE GENOMIC DNA]</scope>
    <source>
        <strain evidence="4">FDAARGOS_652</strain>
    </source>
</reference>
<evidence type="ECO:0000313" key="4">
    <source>
        <dbReference type="EMBL" id="KAF6059298.1"/>
    </source>
</evidence>
<feature type="domain" description="URB1 central HEAT repeat" evidence="3">
    <location>
        <begin position="536"/>
        <end position="699"/>
    </location>
</feature>
<dbReference type="GO" id="GO:0000466">
    <property type="term" value="P:maturation of 5.8S rRNA from tricistronic rRNA transcript (SSU-rRNA, 5.8S rRNA, LSU-rRNA)"/>
    <property type="evidence" value="ECO:0007669"/>
    <property type="project" value="TreeGrafter"/>
</dbReference>
<feature type="domain" description="URB1 N-terminal" evidence="1">
    <location>
        <begin position="51"/>
        <end position="369"/>
    </location>
</feature>
<dbReference type="PANTHER" id="PTHR13500">
    <property type="entry name" value="NUCLEOLAR PRERIBOSOMAL-ASSOCIATED PROTEIN 1"/>
    <property type="match status" value="1"/>
</dbReference>
<dbReference type="Pfam" id="PF11707">
    <property type="entry name" value="Npa1"/>
    <property type="match status" value="1"/>
</dbReference>
<evidence type="ECO:0000259" key="3">
    <source>
        <dbReference type="Pfam" id="PF26140"/>
    </source>
</evidence>
<evidence type="ECO:0000313" key="5">
    <source>
        <dbReference type="Proteomes" id="UP000590412"/>
    </source>
</evidence>
<dbReference type="GO" id="GO:0000463">
    <property type="term" value="P:maturation of LSU-rRNA from tricistronic rRNA transcript (SSU-rRNA, 5.8S rRNA, LSU-rRNA)"/>
    <property type="evidence" value="ECO:0007669"/>
    <property type="project" value="TreeGrafter"/>
</dbReference>
<gene>
    <name evidence="4" type="ORF">FOB60_000880</name>
</gene>
<sequence length="1595" mass="183471">MSEAKKRKVYTAPSVNVDHSLVQLLSQIQASTDNLELISRLIQQGDLGRTLPIWSYYSSVNNHKEFVDITNKLNHVLRTINEHKDTFLPVRQFIVDFAKDVLINYTKITYRALSSLKPSSTNPTIRLLDNLINYDSIIVQEFLNSFDLTLPVLPKLMTPSKIEIEAGEVNDQYSIRSNFMKLWIDLCSNAAYYHRLDLLTNHSKIVKNIWKYLQYDTINSLLNLIQFLNDKLLDERNFKKAQKCKILNDSFMYKVHFLFNKIKEPFFLDFMTKVATDFKNGLVFANDKLWTQNSDVGVVVDVNNKHFKIANKLLYTLLTSLKPTDSNKQLQFIVKVLSCCQELIPPYMNYLVQHGGGYHDPSLTSWWILYTLLYTNVLQIPMPQFETNVEFIKFDVRAINESIVFAPLLKGALVEGLSSKTGLTVQLTLQLILFILKRLQSVIDVVNKRQELTTLVFNQLPDITLIAQQLSAKPSKLTHLTALTIMNQYKSSFPSSLNKSSIQKLVSSGVSEIVSKSKLSNYDLSILDLYMNLQNQDFKWWNKTNGANSFYTLLIKLASKSTITSTFATKIYHLLNRLSQDKMFFNNHLLVTPIMSLIYSLEDSEMTPEFWNMFDEVVARCVRSPYKYLDLSHEKYHDESIFVVAMFEQFKFLLGKGYDEANLQWLFRFLRYLIVLGGDKDVLASLVDQLDVDELVKKFNLDKMLEFESSMPIDQDSSIMEVVYNSSVTQLAKNPHIIEKKLISSNLDYLAVLALTNLVLEKEVSATQLITVLFTKLWGFLTNSSQQAIDYFTSELVWRKFLASTSRGDAKLVIQLYGEAIKALPNIDSSALSKFVFDRLSTGQVEFIDYVWLLDKTQLKEITNSSDGLLFESAVAICIDKQMKLDFAQFWKLLMFEKINRIGLLTQLLELNLVELTDSELRKVVDEIVAKGDYDLLPVIIGRYHVVSSWLLEKNLKDDVLNCLIVSSSVQNHIDVSESYMKQILAVIQSKLKSKTVEGSMWDQILVILSSQTTTDQSIAETVLDQINFKQTTNPVFINFIGKYPQNDKIKTWIHKSMLYITKSFAESESLSAKFESFINSVGDYIFEANVWNSVPASILNTQLEVILQSKFINNDSLKYVVKLLINSSKSTIDFQKLFQIALTSSTCLDVLPNEQNASLRFYSALIIYILYNFDHSKLSNLINLKTILEKYQGLNRSEDLLLKYVLQKMEAKLSISWIASVSNWEFSDQLNQNEIALVDMDKSITKKNEQFTVSLNKGIIQNSLNSKGSTLPQFGKGVDFWLQVEELEKENQLKSITHFAYDCEFLYMIILNNDELLKYTKHEDASVTYSFNIKNLIDTGILQFIIANLSNTKYLPIAKIILNKILTSIDDETNAHFKDKNIFKVYLSNVCFTLQQQQQQQEIPKLIWFVYSQFVPILSNPAHFLYELSFRYVLAHPSLNKWDIPLFNSIIHPTDSSEWVYRELNWIIDQITNGLESTGDLSLITKTVIEFVLNLFNCKTLNMKLKVSILRFIYTIQGLDHGSDLLITRFGILSYLEMLSNELQEPNVFNEQLKVNMMEILSRFEVSVGKSDRVNDWTGGQINENLKQIVDKLA</sequence>
<dbReference type="Proteomes" id="UP000590412">
    <property type="component" value="Unassembled WGS sequence"/>
</dbReference>
<dbReference type="InterPro" id="IPR059018">
    <property type="entry name" value="HEAT_URB1"/>
</dbReference>
<protein>
    <submittedName>
        <fullName evidence="4">Ribosome 60S biogenesis N-terminal family protein</fullName>
    </submittedName>
</protein>
<dbReference type="GO" id="GO:0005730">
    <property type="term" value="C:nucleolus"/>
    <property type="evidence" value="ECO:0007669"/>
    <property type="project" value="TreeGrafter"/>
</dbReference>
<proteinExistence type="predicted"/>
<dbReference type="PANTHER" id="PTHR13500:SF0">
    <property type="entry name" value="NUCLEOLAR PRE-RIBOSOMAL-ASSOCIATED PROTEIN 1"/>
    <property type="match status" value="1"/>
</dbReference>
<name>A0A8X7NSJ8_CANPA</name>
<dbReference type="Pfam" id="PF16201">
    <property type="entry name" value="NopRA1"/>
    <property type="match status" value="1"/>
</dbReference>
<comment type="caution">
    <text evidence="4">The sequence shown here is derived from an EMBL/GenBank/DDBJ whole genome shotgun (WGS) entry which is preliminary data.</text>
</comment>
<dbReference type="InterPro" id="IPR032436">
    <property type="entry name" value="URB1_C"/>
</dbReference>
<dbReference type="InterPro" id="IPR021714">
    <property type="entry name" value="URB1_N"/>
</dbReference>
<organism evidence="4 5">
    <name type="scientific">Candida parapsilosis</name>
    <name type="common">Yeast</name>
    <dbReference type="NCBI Taxonomy" id="5480"/>
    <lineage>
        <taxon>Eukaryota</taxon>
        <taxon>Fungi</taxon>
        <taxon>Dikarya</taxon>
        <taxon>Ascomycota</taxon>
        <taxon>Saccharomycotina</taxon>
        <taxon>Pichiomycetes</taxon>
        <taxon>Debaryomycetaceae</taxon>
        <taxon>Candida/Lodderomyces clade</taxon>
        <taxon>Candida</taxon>
    </lineage>
</organism>
<dbReference type="Pfam" id="PF26140">
    <property type="entry name" value="HEAT_URB1"/>
    <property type="match status" value="1"/>
</dbReference>
<evidence type="ECO:0000259" key="1">
    <source>
        <dbReference type="Pfam" id="PF11707"/>
    </source>
</evidence>
<feature type="domain" description="URB1 C-terminal" evidence="2">
    <location>
        <begin position="1343"/>
        <end position="1535"/>
    </location>
</feature>